<dbReference type="Proteomes" id="UP001324287">
    <property type="component" value="Chromosome"/>
</dbReference>
<dbReference type="InterPro" id="IPR029061">
    <property type="entry name" value="THDP-binding"/>
</dbReference>
<feature type="domain" description="Thiamine pyrophosphate enzyme N-terminal TPP-binding" evidence="3">
    <location>
        <begin position="2"/>
        <end position="82"/>
    </location>
</feature>
<dbReference type="EMBL" id="CP141261">
    <property type="protein sequence ID" value="WRL64175.1"/>
    <property type="molecule type" value="Genomic_DNA"/>
</dbReference>
<evidence type="ECO:0000256" key="2">
    <source>
        <dbReference type="SAM" id="MobiDB-lite"/>
    </source>
</evidence>
<dbReference type="InterPro" id="IPR012001">
    <property type="entry name" value="Thiamin_PyroP_enz_TPP-bd_dom"/>
</dbReference>
<feature type="compositionally biased region" description="Low complexity" evidence="2">
    <location>
        <begin position="107"/>
        <end position="118"/>
    </location>
</feature>
<name>A0ABZ1B078_9ACTN</name>
<gene>
    <name evidence="4" type="ORF">U6N30_32250</name>
</gene>
<dbReference type="SUPFAM" id="SSF52518">
    <property type="entry name" value="Thiamin diphosphate-binding fold (THDP-binding)"/>
    <property type="match status" value="1"/>
</dbReference>
<comment type="similarity">
    <text evidence="1">Belongs to the TPP enzyme family.</text>
</comment>
<evidence type="ECO:0000313" key="5">
    <source>
        <dbReference type="Proteomes" id="UP001324287"/>
    </source>
</evidence>
<organism evidence="4 5">
    <name type="scientific">Blastococcus brunescens</name>
    <dbReference type="NCBI Taxonomy" id="1564165"/>
    <lineage>
        <taxon>Bacteria</taxon>
        <taxon>Bacillati</taxon>
        <taxon>Actinomycetota</taxon>
        <taxon>Actinomycetes</taxon>
        <taxon>Geodermatophilales</taxon>
        <taxon>Geodermatophilaceae</taxon>
        <taxon>Blastococcus</taxon>
    </lineage>
</organism>
<dbReference type="RefSeq" id="WP_324275503.1">
    <property type="nucleotide sequence ID" value="NZ_CP141261.1"/>
</dbReference>
<evidence type="ECO:0000313" key="4">
    <source>
        <dbReference type="EMBL" id="WRL64175.1"/>
    </source>
</evidence>
<proteinExistence type="inferred from homology"/>
<dbReference type="PANTHER" id="PTHR18968:SF13">
    <property type="entry name" value="ACETOLACTATE SYNTHASE CATALYTIC SUBUNIT, MITOCHONDRIAL"/>
    <property type="match status" value="1"/>
</dbReference>
<keyword evidence="5" id="KW-1185">Reference proteome</keyword>
<dbReference type="InterPro" id="IPR045229">
    <property type="entry name" value="TPP_enz"/>
</dbReference>
<dbReference type="Gene3D" id="3.40.50.970">
    <property type="match status" value="1"/>
</dbReference>
<protein>
    <submittedName>
        <fullName evidence="4">Thiamine pyrophosphate-binding protein</fullName>
    </submittedName>
</protein>
<dbReference type="Pfam" id="PF02776">
    <property type="entry name" value="TPP_enzyme_N"/>
    <property type="match status" value="1"/>
</dbReference>
<sequence length="126" mass="13200">MHNLAAWRAFPGSGVRLVGVRHEQTAAYAADGYARATGRLGVALTTTGPGAANAVAATGEAWACHSPVLVIATDIPTTDRRAGEYRGCCTRRRTRRGSSGRSRRRSCGSTGPTGSTPRFSAPAGWR</sequence>
<evidence type="ECO:0000256" key="1">
    <source>
        <dbReference type="ARBA" id="ARBA00007812"/>
    </source>
</evidence>
<feature type="compositionally biased region" description="Basic residues" evidence="2">
    <location>
        <begin position="90"/>
        <end position="106"/>
    </location>
</feature>
<dbReference type="PANTHER" id="PTHR18968">
    <property type="entry name" value="THIAMINE PYROPHOSPHATE ENZYMES"/>
    <property type="match status" value="1"/>
</dbReference>
<dbReference type="CDD" id="cd07035">
    <property type="entry name" value="TPP_PYR_POX_like"/>
    <property type="match status" value="1"/>
</dbReference>
<accession>A0ABZ1B078</accession>
<reference evidence="4 5" key="1">
    <citation type="submission" date="2023-12" db="EMBL/GenBank/DDBJ databases">
        <title>Blastococcus brunescens sp. nov., an actonobacterium isolated from sandstone collected in sahara desert.</title>
        <authorList>
            <person name="Gtari M."/>
            <person name="Ghodhbane F."/>
        </authorList>
    </citation>
    <scope>NUCLEOTIDE SEQUENCE [LARGE SCALE GENOMIC DNA]</scope>
    <source>
        <strain evidence="4 5">BMG 8361</strain>
    </source>
</reference>
<evidence type="ECO:0000259" key="3">
    <source>
        <dbReference type="Pfam" id="PF02776"/>
    </source>
</evidence>
<feature type="region of interest" description="Disordered" evidence="2">
    <location>
        <begin position="90"/>
        <end position="126"/>
    </location>
</feature>